<gene>
    <name evidence="3" type="ORF">LSUE1_G001306</name>
</gene>
<feature type="transmembrane region" description="Helical" evidence="2">
    <location>
        <begin position="53"/>
        <end position="72"/>
    </location>
</feature>
<keyword evidence="2" id="KW-0812">Transmembrane</keyword>
<evidence type="ECO:0000313" key="4">
    <source>
        <dbReference type="Proteomes" id="UP000469558"/>
    </source>
</evidence>
<keyword evidence="2" id="KW-1133">Transmembrane helix</keyword>
<organism evidence="3 4">
    <name type="scientific">Lachnellula suecica</name>
    <dbReference type="NCBI Taxonomy" id="602035"/>
    <lineage>
        <taxon>Eukaryota</taxon>
        <taxon>Fungi</taxon>
        <taxon>Dikarya</taxon>
        <taxon>Ascomycota</taxon>
        <taxon>Pezizomycotina</taxon>
        <taxon>Leotiomycetes</taxon>
        <taxon>Helotiales</taxon>
        <taxon>Lachnaceae</taxon>
        <taxon>Lachnellula</taxon>
    </lineage>
</organism>
<comment type="caution">
    <text evidence="3">The sequence shown here is derived from an EMBL/GenBank/DDBJ whole genome shotgun (WGS) entry which is preliminary data.</text>
</comment>
<keyword evidence="4" id="KW-1185">Reference proteome</keyword>
<evidence type="ECO:0000256" key="2">
    <source>
        <dbReference type="SAM" id="Phobius"/>
    </source>
</evidence>
<dbReference type="OrthoDB" id="5372451at2759"/>
<name>A0A8T9CGC6_9HELO</name>
<feature type="transmembrane region" description="Helical" evidence="2">
    <location>
        <begin position="78"/>
        <end position="106"/>
    </location>
</feature>
<sequence length="696" mass="78407">MGILQTGLSKPFLFATTTVLLCALWQWPRRWAISGAPLLQYFILLGDAKQYRVLPYFHLWPVFTTFNLVYSICSTSWLLYWVFTALCYPTIFLVCLFQFGIVSNFVRRKLRALLKELHFIDDKIAFFNIPALEIDTEVDGLMVLRGITFSLSTLSFVVHGVEVGIKLSDDMELAIQTEEVTVKLFRSIDIGDCFANLKGGEYEMTFGSLDAKSKDKDGDSIFMEETPLLSRASMTGDRRRPGSIYSVDSGVFSADGSPIDRKFSTIERESSGDESILIDRRVSKSLLNKNSAVKMTDELTGGKTPETSSVQEGFNSMKQMSPDNEDASGRYQETLDFLEQTNAIHEARNYVMERNRLSAESEKEKGFDTSDDNNMRAAICSQIHTKPSVPHPPQKSIKVTTLQDLTPLYMRKFMHRLPMLLRLLLNPLSYFHPVNINSITATASGRWIDSMLVEKVFQDYADNDREIRSLKERISHWLSDANFAVALTGITGLAQVPFIPTYDIICQLGFEDVMAYHARFHVPSFLLPHHEHLLPPVPTKKDKHELEESVDSADGKPKEVQAQHELDQALKDETNVKISVHARLPACFDQELLDFVAALIKATKVVEFEKQQSAMDAEVHGIKEFSKALKGGFKEGMKKVVVDSVVNDRWISKAVGKITRKLEVARGEAGYSGDIPVQLGVYRTGLIEIEGEKLLP</sequence>
<evidence type="ECO:0000313" key="3">
    <source>
        <dbReference type="EMBL" id="TVY84855.1"/>
    </source>
</evidence>
<feature type="transmembrane region" description="Helical" evidence="2">
    <location>
        <begin position="12"/>
        <end position="32"/>
    </location>
</feature>
<dbReference type="AlphaFoldDB" id="A0A8T9CGC6"/>
<accession>A0A8T9CGC6</accession>
<reference evidence="3 4" key="1">
    <citation type="submission" date="2018-05" db="EMBL/GenBank/DDBJ databases">
        <title>Genome sequencing and assembly of the regulated plant pathogen Lachnellula willkommii and related sister species for the development of diagnostic species identification markers.</title>
        <authorList>
            <person name="Giroux E."/>
            <person name="Bilodeau G."/>
        </authorList>
    </citation>
    <scope>NUCLEOTIDE SEQUENCE [LARGE SCALE GENOMIC DNA]</scope>
    <source>
        <strain evidence="3 4">CBS 268.59</strain>
    </source>
</reference>
<dbReference type="EMBL" id="QGMK01000049">
    <property type="protein sequence ID" value="TVY84855.1"/>
    <property type="molecule type" value="Genomic_DNA"/>
</dbReference>
<dbReference type="Proteomes" id="UP000469558">
    <property type="component" value="Unassembled WGS sequence"/>
</dbReference>
<protein>
    <submittedName>
        <fullName evidence="3">Uncharacterized protein</fullName>
    </submittedName>
</protein>
<proteinExistence type="predicted"/>
<evidence type="ECO:0000256" key="1">
    <source>
        <dbReference type="SAM" id="MobiDB-lite"/>
    </source>
</evidence>
<keyword evidence="2" id="KW-0472">Membrane</keyword>
<feature type="region of interest" description="Disordered" evidence="1">
    <location>
        <begin position="537"/>
        <end position="558"/>
    </location>
</feature>